<dbReference type="AlphaFoldDB" id="A0A919MY58"/>
<evidence type="ECO:0000313" key="2">
    <source>
        <dbReference type="EMBL" id="GIE99474.1"/>
    </source>
</evidence>
<name>A0A919MY58_9ACTN</name>
<accession>A0A919MY58</accession>
<dbReference type="EMBL" id="BOMV01000073">
    <property type="protein sequence ID" value="GIE99474.1"/>
    <property type="molecule type" value="Genomic_DNA"/>
</dbReference>
<dbReference type="Proteomes" id="UP000636960">
    <property type="component" value="Unassembled WGS sequence"/>
</dbReference>
<evidence type="ECO:0000313" key="3">
    <source>
        <dbReference type="Proteomes" id="UP000636960"/>
    </source>
</evidence>
<keyword evidence="3" id="KW-1185">Reference proteome</keyword>
<organism evidence="2 3">
    <name type="scientific">Paractinoplanes rishiriensis</name>
    <dbReference type="NCBI Taxonomy" id="1050105"/>
    <lineage>
        <taxon>Bacteria</taxon>
        <taxon>Bacillati</taxon>
        <taxon>Actinomycetota</taxon>
        <taxon>Actinomycetes</taxon>
        <taxon>Micromonosporales</taxon>
        <taxon>Micromonosporaceae</taxon>
        <taxon>Paractinoplanes</taxon>
    </lineage>
</organism>
<feature type="region of interest" description="Disordered" evidence="1">
    <location>
        <begin position="29"/>
        <end position="77"/>
    </location>
</feature>
<proteinExistence type="predicted"/>
<sequence length="143" mass="15545">MTTTFRTYVLTRAHLALAADPRMDLCSPAAAAPKADDDGAHLGPSENTFEETGRLEDPPRKVERAGGTRRRSARHHSALLEIEAAASGRSKFGGWPNSLVTDGAVLRRDDDAAPGTPSLRTFGENEPAEEAQEQCEDRDHCYQ</sequence>
<comment type="caution">
    <text evidence="2">The sequence shown here is derived from an EMBL/GenBank/DDBJ whole genome shotgun (WGS) entry which is preliminary data.</text>
</comment>
<evidence type="ECO:0000256" key="1">
    <source>
        <dbReference type="SAM" id="MobiDB-lite"/>
    </source>
</evidence>
<reference evidence="2" key="1">
    <citation type="submission" date="2021-01" db="EMBL/GenBank/DDBJ databases">
        <title>Whole genome shotgun sequence of Actinoplanes rishiriensis NBRC 108556.</title>
        <authorList>
            <person name="Komaki H."/>
            <person name="Tamura T."/>
        </authorList>
    </citation>
    <scope>NUCLEOTIDE SEQUENCE</scope>
    <source>
        <strain evidence="2">NBRC 108556</strain>
    </source>
</reference>
<feature type="compositionally biased region" description="Basic and acidic residues" evidence="1">
    <location>
        <begin position="51"/>
        <end position="66"/>
    </location>
</feature>
<feature type="compositionally biased region" description="Basic residues" evidence="1">
    <location>
        <begin position="67"/>
        <end position="77"/>
    </location>
</feature>
<gene>
    <name evidence="2" type="ORF">Ari01nite_69390</name>
</gene>
<feature type="region of interest" description="Disordered" evidence="1">
    <location>
        <begin position="107"/>
        <end position="143"/>
    </location>
</feature>
<protein>
    <submittedName>
        <fullName evidence="2">Uncharacterized protein</fullName>
    </submittedName>
</protein>